<keyword evidence="5" id="KW-1133">Transmembrane helix</keyword>
<name>A0A172Y3B0_9CAUL</name>
<evidence type="ECO:0000256" key="5">
    <source>
        <dbReference type="ARBA" id="ARBA00022989"/>
    </source>
</evidence>
<protein>
    <submittedName>
        <fullName evidence="8">Rhomboid family intramembrane serine protease</fullName>
    </submittedName>
</protein>
<evidence type="ECO:0000313" key="9">
    <source>
        <dbReference type="Proteomes" id="UP000077603"/>
    </source>
</evidence>
<keyword evidence="6" id="KW-0472">Membrane</keyword>
<keyword evidence="3" id="KW-0812">Transmembrane</keyword>
<keyword evidence="4" id="KW-0378">Hydrolase</keyword>
<dbReference type="InterPro" id="IPR050925">
    <property type="entry name" value="Rhomboid_protease_S54"/>
</dbReference>
<dbReference type="PANTHER" id="PTHR43731">
    <property type="entry name" value="RHOMBOID PROTEASE"/>
    <property type="match status" value="1"/>
</dbReference>
<evidence type="ECO:0000256" key="4">
    <source>
        <dbReference type="ARBA" id="ARBA00022801"/>
    </source>
</evidence>
<feature type="domain" description="Peptidase S54 rhomboid" evidence="7">
    <location>
        <begin position="57"/>
        <end position="203"/>
    </location>
</feature>
<evidence type="ECO:0000259" key="7">
    <source>
        <dbReference type="Pfam" id="PF01694"/>
    </source>
</evidence>
<dbReference type="InterPro" id="IPR035952">
    <property type="entry name" value="Rhomboid-like_sf"/>
</dbReference>
<dbReference type="GO" id="GO:0006508">
    <property type="term" value="P:proteolysis"/>
    <property type="evidence" value="ECO:0007669"/>
    <property type="project" value="UniProtKB-KW"/>
</dbReference>
<dbReference type="Gene3D" id="1.20.1540.10">
    <property type="entry name" value="Rhomboid-like"/>
    <property type="match status" value="1"/>
</dbReference>
<dbReference type="PANTHER" id="PTHR43731:SF14">
    <property type="entry name" value="PRESENILIN-ASSOCIATED RHOMBOID-LIKE PROTEIN, MITOCHONDRIAL"/>
    <property type="match status" value="1"/>
</dbReference>
<accession>A0A172Y3B0</accession>
<dbReference type="AlphaFoldDB" id="A0A172Y3B0"/>
<dbReference type="KEGG" id="bne:DA69_01975"/>
<dbReference type="GO" id="GO:0004252">
    <property type="term" value="F:serine-type endopeptidase activity"/>
    <property type="evidence" value="ECO:0007669"/>
    <property type="project" value="InterPro"/>
</dbReference>
<dbReference type="eggNOG" id="COG0705">
    <property type="taxonomic scope" value="Bacteria"/>
</dbReference>
<dbReference type="InterPro" id="IPR022764">
    <property type="entry name" value="Peptidase_S54_rhomboid_dom"/>
</dbReference>
<evidence type="ECO:0000256" key="2">
    <source>
        <dbReference type="ARBA" id="ARBA00009045"/>
    </source>
</evidence>
<comment type="similarity">
    <text evidence="2">Belongs to the peptidase S54 family.</text>
</comment>
<dbReference type="Pfam" id="PF01694">
    <property type="entry name" value="Rhomboid"/>
    <property type="match status" value="1"/>
</dbReference>
<comment type="subcellular location">
    <subcellularLocation>
        <location evidence="1">Membrane</location>
        <topology evidence="1">Multi-pass membrane protein</topology>
    </subcellularLocation>
</comment>
<dbReference type="RefSeq" id="WP_029972366.1">
    <property type="nucleotide sequence ID" value="NZ_CP015614.1"/>
</dbReference>
<dbReference type="SUPFAM" id="SSF144091">
    <property type="entry name" value="Rhomboid-like"/>
    <property type="match status" value="1"/>
</dbReference>
<keyword evidence="9" id="KW-1185">Reference proteome</keyword>
<organism evidence="8 9">
    <name type="scientific">Brevundimonas naejangsanensis</name>
    <dbReference type="NCBI Taxonomy" id="588932"/>
    <lineage>
        <taxon>Bacteria</taxon>
        <taxon>Pseudomonadati</taxon>
        <taxon>Pseudomonadota</taxon>
        <taxon>Alphaproteobacteria</taxon>
        <taxon>Caulobacterales</taxon>
        <taxon>Caulobacteraceae</taxon>
        <taxon>Brevundimonas</taxon>
    </lineage>
</organism>
<dbReference type="OrthoDB" id="9797190at2"/>
<keyword evidence="8" id="KW-0645">Protease</keyword>
<dbReference type="EMBL" id="CP015614">
    <property type="protein sequence ID" value="ANF53636.1"/>
    <property type="molecule type" value="Genomic_DNA"/>
</dbReference>
<gene>
    <name evidence="8" type="ORF">DA69_01975</name>
</gene>
<sequence length="222" mass="23292">MSQSDARSPRPPREKMFNAPFLPLLIAASMPVLYYLQERLPDLGVSMAFVPARLWAGDWQGLFTSMLLHGGWAHVTMNAVGALAFGAPVARLMERGPGPLVFILFYIAAGVVAALGYGLVHPYSMGPLVGASGAVFGLIGAATRLMGGHGRVLPLFHPMVLRASAAWMAVNLIVGLIGLAPGAEGARIAWEAHAVGFVFGILAIGPIGGWFAARRDLPIGGV</sequence>
<evidence type="ECO:0000256" key="3">
    <source>
        <dbReference type="ARBA" id="ARBA00022692"/>
    </source>
</evidence>
<dbReference type="Proteomes" id="UP000077603">
    <property type="component" value="Chromosome"/>
</dbReference>
<evidence type="ECO:0000256" key="1">
    <source>
        <dbReference type="ARBA" id="ARBA00004141"/>
    </source>
</evidence>
<evidence type="ECO:0000256" key="6">
    <source>
        <dbReference type="ARBA" id="ARBA00023136"/>
    </source>
</evidence>
<dbReference type="STRING" id="588932.DA69_01975"/>
<dbReference type="GO" id="GO:0016020">
    <property type="term" value="C:membrane"/>
    <property type="evidence" value="ECO:0007669"/>
    <property type="project" value="UniProtKB-SubCell"/>
</dbReference>
<reference evidence="8 9" key="1">
    <citation type="journal article" date="2014" name="Genome Announc.">
        <title>Genome Sequence of a Promising Hydrogen-Producing Facultative Anaerobic Bacterium, Brevundimonas naejangsanensis Strain B1.</title>
        <authorList>
            <person name="Su H."/>
            <person name="Zhang T."/>
            <person name="Bao M."/>
            <person name="Jiang Y."/>
            <person name="Wang Y."/>
            <person name="Tan T."/>
        </authorList>
    </citation>
    <scope>NUCLEOTIDE SEQUENCE [LARGE SCALE GENOMIC DNA]</scope>
    <source>
        <strain evidence="8 9">B1</strain>
    </source>
</reference>
<proteinExistence type="inferred from homology"/>
<evidence type="ECO:0000313" key="8">
    <source>
        <dbReference type="EMBL" id="ANF53636.1"/>
    </source>
</evidence>